<organism evidence="1 2">
    <name type="scientific">Sedimentitalea nanhaiensis</name>
    <dbReference type="NCBI Taxonomy" id="999627"/>
    <lineage>
        <taxon>Bacteria</taxon>
        <taxon>Pseudomonadati</taxon>
        <taxon>Pseudomonadota</taxon>
        <taxon>Alphaproteobacteria</taxon>
        <taxon>Rhodobacterales</taxon>
        <taxon>Paracoccaceae</taxon>
        <taxon>Sedimentitalea</taxon>
    </lineage>
</organism>
<evidence type="ECO:0000313" key="1">
    <source>
        <dbReference type="EMBL" id="SFU14053.1"/>
    </source>
</evidence>
<dbReference type="STRING" id="999627.SAMN05216236_13250"/>
<keyword evidence="2" id="KW-1185">Reference proteome</keyword>
<sequence>MPFLFLPFDTARRDGRALLTCAAMEPREIFVSEPRALRHRQRSFCPAKYKIAKP</sequence>
<accession>A0A1I7DQX7</accession>
<protein>
    <submittedName>
        <fullName evidence="1">Uncharacterized protein</fullName>
    </submittedName>
</protein>
<dbReference type="Proteomes" id="UP000182466">
    <property type="component" value="Unassembled WGS sequence"/>
</dbReference>
<name>A0A1I7DQX7_9RHOB</name>
<proteinExistence type="predicted"/>
<dbReference type="EMBL" id="FPAW01000032">
    <property type="protein sequence ID" value="SFU14053.1"/>
    <property type="molecule type" value="Genomic_DNA"/>
</dbReference>
<dbReference type="AlphaFoldDB" id="A0A1I7DQX7"/>
<evidence type="ECO:0000313" key="2">
    <source>
        <dbReference type="Proteomes" id="UP000182466"/>
    </source>
</evidence>
<gene>
    <name evidence="1" type="ORF">SAMN05216236_13250</name>
</gene>
<reference evidence="1 2" key="1">
    <citation type="submission" date="2016-10" db="EMBL/GenBank/DDBJ databases">
        <authorList>
            <person name="de Groot N.N."/>
        </authorList>
    </citation>
    <scope>NUCLEOTIDE SEQUENCE [LARGE SCALE GENOMIC DNA]</scope>
    <source>
        <strain evidence="1 2">CGMCC 1.10959</strain>
    </source>
</reference>